<keyword evidence="21" id="KW-1185">Reference proteome</keyword>
<dbReference type="RefSeq" id="XP_018143366.1">
    <property type="nucleotide sequence ID" value="XM_018286647.1"/>
</dbReference>
<feature type="domain" description="CCHC-type" evidence="19">
    <location>
        <begin position="299"/>
        <end position="314"/>
    </location>
</feature>
<keyword evidence="10 15" id="KW-0694">RNA-binding</keyword>
<feature type="compositionally biased region" description="Basic and acidic residues" evidence="18">
    <location>
        <begin position="28"/>
        <end position="48"/>
    </location>
</feature>
<dbReference type="Proteomes" id="UP000078397">
    <property type="component" value="Unassembled WGS sequence"/>
</dbReference>
<evidence type="ECO:0000256" key="8">
    <source>
        <dbReference type="ARBA" id="ARBA00022771"/>
    </source>
</evidence>
<dbReference type="SUPFAM" id="SSF54791">
    <property type="entry name" value="Eukaryotic type KH-domain (KH-domain type I)"/>
    <property type="match status" value="1"/>
</dbReference>
<dbReference type="SUPFAM" id="SSF57756">
    <property type="entry name" value="Retrovirus zinc finger-like domains"/>
    <property type="match status" value="1"/>
</dbReference>
<keyword evidence="7" id="KW-0677">Repeat</keyword>
<dbReference type="EMBL" id="LSBJ02000004">
    <property type="protein sequence ID" value="OAQ66279.1"/>
    <property type="molecule type" value="Genomic_DNA"/>
</dbReference>
<evidence type="ECO:0000256" key="13">
    <source>
        <dbReference type="ARBA" id="ARBA00053279"/>
    </source>
</evidence>
<dbReference type="PANTHER" id="PTHR11208">
    <property type="entry name" value="RNA-BINDING PROTEIN RELATED"/>
    <property type="match status" value="1"/>
</dbReference>
<evidence type="ECO:0000256" key="12">
    <source>
        <dbReference type="ARBA" id="ARBA00023242"/>
    </source>
</evidence>
<comment type="similarity">
    <text evidence="2 16">Belongs to the BBP/SF1 family.</text>
</comment>
<dbReference type="FunFam" id="3.30.1370.10:FF:000024">
    <property type="entry name" value="Branchpoint-bridging protein-like protein"/>
    <property type="match status" value="1"/>
</dbReference>
<name>A0A179FMM7_METCM</name>
<dbReference type="Gene3D" id="4.10.60.10">
    <property type="entry name" value="Zinc finger, CCHC-type"/>
    <property type="match status" value="1"/>
</dbReference>
<evidence type="ECO:0000256" key="15">
    <source>
        <dbReference type="PROSITE-ProRule" id="PRU00117"/>
    </source>
</evidence>
<keyword evidence="5 16" id="KW-0479">Metal-binding</keyword>
<dbReference type="Pfam" id="PF00098">
    <property type="entry name" value="zf-CCHC"/>
    <property type="match status" value="2"/>
</dbReference>
<dbReference type="KEGG" id="pchm:VFPPC_07846"/>
<dbReference type="STRING" id="1380566.A0A179FMM7"/>
<feature type="compositionally biased region" description="Pro residues" evidence="18">
    <location>
        <begin position="541"/>
        <end position="571"/>
    </location>
</feature>
<dbReference type="GO" id="GO:0045131">
    <property type="term" value="F:pre-mRNA branch point binding"/>
    <property type="evidence" value="ECO:0007669"/>
    <property type="project" value="UniProtKB-UniRule"/>
</dbReference>
<gene>
    <name evidence="20" type="ORF">VFPPC_07846</name>
</gene>
<evidence type="ECO:0000256" key="7">
    <source>
        <dbReference type="ARBA" id="ARBA00022737"/>
    </source>
</evidence>
<comment type="caution">
    <text evidence="20">The sequence shown here is derived from an EMBL/GenBank/DDBJ whole genome shotgun (WGS) entry which is preliminary data.</text>
</comment>
<dbReference type="GO" id="GO:0000243">
    <property type="term" value="C:commitment complex"/>
    <property type="evidence" value="ECO:0007669"/>
    <property type="project" value="EnsemblFungi"/>
</dbReference>
<protein>
    <recommendedName>
        <fullName evidence="3 16">Branchpoint-bridging protein</fullName>
    </recommendedName>
</protein>
<evidence type="ECO:0000256" key="4">
    <source>
        <dbReference type="ARBA" id="ARBA00022664"/>
    </source>
</evidence>
<feature type="compositionally biased region" description="Basic and acidic residues" evidence="18">
    <location>
        <begin position="432"/>
        <end position="455"/>
    </location>
</feature>
<accession>A0A179FMM7</accession>
<feature type="compositionally biased region" description="Pro residues" evidence="18">
    <location>
        <begin position="500"/>
        <end position="511"/>
    </location>
</feature>
<dbReference type="InterPro" id="IPR047086">
    <property type="entry name" value="SF1-HH_sf"/>
</dbReference>
<dbReference type="InterPro" id="IPR004087">
    <property type="entry name" value="KH_dom"/>
</dbReference>
<feature type="region of interest" description="Disordered" evidence="18">
    <location>
        <begin position="340"/>
        <end position="571"/>
    </location>
</feature>
<dbReference type="Pfam" id="PF22675">
    <property type="entry name" value="KH-I_KHDC4-BBP"/>
    <property type="match status" value="1"/>
</dbReference>
<keyword evidence="11 16" id="KW-0508">mRNA splicing</keyword>
<dbReference type="PROSITE" id="PS50084">
    <property type="entry name" value="KH_TYPE_1"/>
    <property type="match status" value="1"/>
</dbReference>
<dbReference type="OrthoDB" id="6777263at2759"/>
<dbReference type="SMART" id="SM00343">
    <property type="entry name" value="ZnF_C2HC"/>
    <property type="match status" value="2"/>
</dbReference>
<evidence type="ECO:0000256" key="6">
    <source>
        <dbReference type="ARBA" id="ARBA00022728"/>
    </source>
</evidence>
<dbReference type="GO" id="GO:0003729">
    <property type="term" value="F:mRNA binding"/>
    <property type="evidence" value="ECO:0007669"/>
    <property type="project" value="TreeGrafter"/>
</dbReference>
<dbReference type="Gene3D" id="3.30.1370.10">
    <property type="entry name" value="K Homology domain, type 1"/>
    <property type="match status" value="1"/>
</dbReference>
<evidence type="ECO:0000256" key="9">
    <source>
        <dbReference type="ARBA" id="ARBA00022833"/>
    </source>
</evidence>
<feature type="region of interest" description="Disordered" evidence="18">
    <location>
        <begin position="1"/>
        <end position="65"/>
    </location>
</feature>
<evidence type="ECO:0000256" key="10">
    <source>
        <dbReference type="ARBA" id="ARBA00022884"/>
    </source>
</evidence>
<comment type="subcellular location">
    <subcellularLocation>
        <location evidence="1 16">Nucleus</location>
    </subcellularLocation>
</comment>
<dbReference type="AlphaFoldDB" id="A0A179FMM7"/>
<dbReference type="Gene3D" id="6.10.140.1790">
    <property type="match status" value="1"/>
</dbReference>
<dbReference type="GO" id="GO:0008270">
    <property type="term" value="F:zinc ion binding"/>
    <property type="evidence" value="ECO:0007669"/>
    <property type="project" value="UniProtKB-UniRule"/>
</dbReference>
<keyword evidence="12 16" id="KW-0539">Nucleus</keyword>
<evidence type="ECO:0000256" key="3">
    <source>
        <dbReference type="ARBA" id="ARBA00017984"/>
    </source>
</evidence>
<feature type="compositionally biased region" description="Polar residues" evidence="18">
    <location>
        <begin position="1"/>
        <end position="14"/>
    </location>
</feature>
<reference evidence="20 21" key="1">
    <citation type="journal article" date="2016" name="PLoS Pathog.">
        <title>Biosynthesis of antibiotic leucinostatins in bio-control fungus Purpureocillium lilacinum and their inhibition on phytophthora revealed by genome mining.</title>
        <authorList>
            <person name="Wang G."/>
            <person name="Liu Z."/>
            <person name="Lin R."/>
            <person name="Li E."/>
            <person name="Mao Z."/>
            <person name="Ling J."/>
            <person name="Yang Y."/>
            <person name="Yin W.B."/>
            <person name="Xie B."/>
        </authorList>
    </citation>
    <scope>NUCLEOTIDE SEQUENCE [LARGE SCALE GENOMIC DNA]</scope>
    <source>
        <strain evidence="20">170</strain>
    </source>
</reference>
<keyword evidence="9 16" id="KW-0862">Zinc</keyword>
<dbReference type="SMART" id="SM00322">
    <property type="entry name" value="KH"/>
    <property type="match status" value="1"/>
</dbReference>
<proteinExistence type="inferred from homology"/>
<evidence type="ECO:0000256" key="17">
    <source>
        <dbReference type="SAM" id="Coils"/>
    </source>
</evidence>
<feature type="compositionally biased region" description="Low complexity" evidence="18">
    <location>
        <begin position="512"/>
        <end position="526"/>
    </location>
</feature>
<evidence type="ECO:0000256" key="2">
    <source>
        <dbReference type="ARBA" id="ARBA00010382"/>
    </source>
</evidence>
<feature type="compositionally biased region" description="Basic and acidic residues" evidence="18">
    <location>
        <begin position="413"/>
        <end position="422"/>
    </location>
</feature>
<dbReference type="PROSITE" id="PS50158">
    <property type="entry name" value="ZF_CCHC"/>
    <property type="match status" value="2"/>
</dbReference>
<keyword evidence="6 16" id="KW-0747">Spliceosome</keyword>
<feature type="compositionally biased region" description="Gly residues" evidence="18">
    <location>
        <begin position="486"/>
        <end position="498"/>
    </location>
</feature>
<dbReference type="GO" id="GO:0005829">
    <property type="term" value="C:cytosol"/>
    <property type="evidence" value="ECO:0007669"/>
    <property type="project" value="EnsemblFungi"/>
</dbReference>
<evidence type="ECO:0000256" key="14">
    <source>
        <dbReference type="PROSITE-ProRule" id="PRU00047"/>
    </source>
</evidence>
<evidence type="ECO:0000256" key="11">
    <source>
        <dbReference type="ARBA" id="ARBA00023187"/>
    </source>
</evidence>
<evidence type="ECO:0000256" key="18">
    <source>
        <dbReference type="SAM" id="MobiDB-lite"/>
    </source>
</evidence>
<evidence type="ECO:0000256" key="5">
    <source>
        <dbReference type="ARBA" id="ARBA00022723"/>
    </source>
</evidence>
<evidence type="ECO:0000313" key="20">
    <source>
        <dbReference type="EMBL" id="OAQ66279.1"/>
    </source>
</evidence>
<feature type="compositionally biased region" description="Low complexity" evidence="18">
    <location>
        <begin position="473"/>
        <end position="485"/>
    </location>
</feature>
<keyword evidence="8 14" id="KW-0863">Zinc-finger</keyword>
<dbReference type="GO" id="GO:0071004">
    <property type="term" value="C:U2-type prespliceosome"/>
    <property type="evidence" value="ECO:0007669"/>
    <property type="project" value="EnsemblFungi"/>
</dbReference>
<evidence type="ECO:0000256" key="16">
    <source>
        <dbReference type="RuleBase" id="RU367126"/>
    </source>
</evidence>
<dbReference type="InterPro" id="IPR055256">
    <property type="entry name" value="KH_1_KHDC4/BBP-like"/>
</dbReference>
<dbReference type="InterPro" id="IPR001878">
    <property type="entry name" value="Znf_CCHC"/>
</dbReference>
<evidence type="ECO:0000259" key="19">
    <source>
        <dbReference type="PROSITE" id="PS50158"/>
    </source>
</evidence>
<keyword evidence="17" id="KW-0175">Coiled coil</keyword>
<dbReference type="PANTHER" id="PTHR11208:SF45">
    <property type="entry name" value="SPLICING FACTOR 1"/>
    <property type="match status" value="1"/>
</dbReference>
<comment type="function">
    <text evidence="13 16">Necessary for the splicing of pre-mRNA. Has a role in the recognition of the branch site (5'-UACUAAC-3'), the pyrimidine tract and the 3'-splice site at the 3'-end of introns.</text>
</comment>
<feature type="compositionally biased region" description="Basic and acidic residues" evidence="18">
    <location>
        <begin position="340"/>
        <end position="352"/>
    </location>
</feature>
<organism evidence="20 21">
    <name type="scientific">Pochonia chlamydosporia 170</name>
    <dbReference type="NCBI Taxonomy" id="1380566"/>
    <lineage>
        <taxon>Eukaryota</taxon>
        <taxon>Fungi</taxon>
        <taxon>Dikarya</taxon>
        <taxon>Ascomycota</taxon>
        <taxon>Pezizomycotina</taxon>
        <taxon>Sordariomycetes</taxon>
        <taxon>Hypocreomycetidae</taxon>
        <taxon>Hypocreales</taxon>
        <taxon>Clavicipitaceae</taxon>
        <taxon>Pochonia</taxon>
    </lineage>
</organism>
<dbReference type="GO" id="GO:0045292">
    <property type="term" value="P:mRNA cis splicing, via spliceosome"/>
    <property type="evidence" value="ECO:0007669"/>
    <property type="project" value="EnsemblFungi"/>
</dbReference>
<dbReference type="FunFam" id="4.10.60.10:FF:000030">
    <property type="entry name" value="Branchpoint-bridging protein"/>
    <property type="match status" value="1"/>
</dbReference>
<feature type="coiled-coil region" evidence="17">
    <location>
        <begin position="245"/>
        <end position="297"/>
    </location>
</feature>
<dbReference type="InterPro" id="IPR036875">
    <property type="entry name" value="Znf_CCHC_sf"/>
</dbReference>
<dbReference type="Pfam" id="PF16275">
    <property type="entry name" value="SF1-HH"/>
    <property type="match status" value="1"/>
</dbReference>
<dbReference type="InterPro" id="IPR032570">
    <property type="entry name" value="SF1-HH"/>
</dbReference>
<dbReference type="GeneID" id="28850641"/>
<dbReference type="InterPro" id="IPR036612">
    <property type="entry name" value="KH_dom_type_1_sf"/>
</dbReference>
<feature type="domain" description="CCHC-type" evidence="19">
    <location>
        <begin position="324"/>
        <end position="339"/>
    </location>
</feature>
<dbReference type="GO" id="GO:0048024">
    <property type="term" value="P:regulation of mRNA splicing, via spliceosome"/>
    <property type="evidence" value="ECO:0007669"/>
    <property type="project" value="TreeGrafter"/>
</dbReference>
<dbReference type="CDD" id="cd02395">
    <property type="entry name" value="KH-I_BBP"/>
    <property type="match status" value="1"/>
</dbReference>
<dbReference type="InterPro" id="IPR045071">
    <property type="entry name" value="BBP-like"/>
</dbReference>
<evidence type="ECO:0000313" key="21">
    <source>
        <dbReference type="Proteomes" id="UP000078397"/>
    </source>
</evidence>
<keyword evidence="4 16" id="KW-0507">mRNA processing</keyword>
<sequence>MSWRNQGITGSNNIPLGKRRFAGDDEEVASHEPPRGRDPEPRSEADGPRRRKKRNRWGDASENKAAGLMGLPTAIMSNMTSEQLEAYTLHLRIEEISQKLRIDDVVPADGDRSPSPAPQYDNHGRRINTREYRYRKKLEDERHKLIEKAMKTIPNYHPPQDYRRPTKTQEKVYVPVNDYPEINFTFSPYQVGLLIGPRGNTLKKMEGESGAKIAIRGKGSVKEGKGRSDAAHSSNQEEDLHCLIMADTEDKINKAKQLIHNVIETAASIPEGQNELKRNQLRELAALNGTLRDDENQACQNCGKIGHRKYDCPERQNYTASIICRVCGNAGHMARDCPDRQRGASWRNDGRPAGRPNGGDAVDREMEQLMQELGGGGPQARIEAGPGGGDQNGADVKPWQRGPTGGPAPWRSRNNDSHDGESRGSGAAPPWARERNRGGHDHGDRDRDRDRDRDNGYGQGYGSSGSGAPPPWQQQQQQQQYPAPGTQGGYPGYAGYGGYAPPPGMGAPPGLPQTGAGLAAPPGLAGVNALIQQYAGAAGQAPPPPPPSGDAPPPPPPPPGNQPPPPPPPGA</sequence>
<evidence type="ECO:0000256" key="1">
    <source>
        <dbReference type="ARBA" id="ARBA00004123"/>
    </source>
</evidence>